<gene>
    <name evidence="2" type="ORF">ACHAW5_005613</name>
</gene>
<evidence type="ECO:0000256" key="1">
    <source>
        <dbReference type="SAM" id="MobiDB-lite"/>
    </source>
</evidence>
<protein>
    <submittedName>
        <fullName evidence="2">Uncharacterized protein</fullName>
    </submittedName>
</protein>
<feature type="compositionally biased region" description="Basic and acidic residues" evidence="1">
    <location>
        <begin position="24"/>
        <end position="51"/>
    </location>
</feature>
<dbReference type="EMBL" id="JALLAZ020001146">
    <property type="protein sequence ID" value="KAL3779786.1"/>
    <property type="molecule type" value="Genomic_DNA"/>
</dbReference>
<dbReference type="AlphaFoldDB" id="A0ABD3NWF6"/>
<evidence type="ECO:0000313" key="3">
    <source>
        <dbReference type="Proteomes" id="UP001530315"/>
    </source>
</evidence>
<comment type="caution">
    <text evidence="2">The sequence shown here is derived from an EMBL/GenBank/DDBJ whole genome shotgun (WGS) entry which is preliminary data.</text>
</comment>
<feature type="region of interest" description="Disordered" evidence="1">
    <location>
        <begin position="1"/>
        <end position="110"/>
    </location>
</feature>
<keyword evidence="3" id="KW-1185">Reference proteome</keyword>
<accession>A0ABD3NWF6</accession>
<dbReference type="Proteomes" id="UP001530315">
    <property type="component" value="Unassembled WGS sequence"/>
</dbReference>
<reference evidence="2 3" key="1">
    <citation type="submission" date="2024-10" db="EMBL/GenBank/DDBJ databases">
        <title>Updated reference genomes for cyclostephanoid diatoms.</title>
        <authorList>
            <person name="Roberts W.R."/>
            <person name="Alverson A.J."/>
        </authorList>
    </citation>
    <scope>NUCLEOTIDE SEQUENCE [LARGE SCALE GENOMIC DNA]</scope>
    <source>
        <strain evidence="2 3">AJA276-08</strain>
    </source>
</reference>
<evidence type="ECO:0000313" key="2">
    <source>
        <dbReference type="EMBL" id="KAL3779786.1"/>
    </source>
</evidence>
<feature type="compositionally biased region" description="Basic and acidic residues" evidence="1">
    <location>
        <begin position="81"/>
        <end position="101"/>
    </location>
</feature>
<organism evidence="2 3">
    <name type="scientific">Stephanodiscus triporus</name>
    <dbReference type="NCBI Taxonomy" id="2934178"/>
    <lineage>
        <taxon>Eukaryota</taxon>
        <taxon>Sar</taxon>
        <taxon>Stramenopiles</taxon>
        <taxon>Ochrophyta</taxon>
        <taxon>Bacillariophyta</taxon>
        <taxon>Coscinodiscophyceae</taxon>
        <taxon>Thalassiosirophycidae</taxon>
        <taxon>Stephanodiscales</taxon>
        <taxon>Stephanodiscaceae</taxon>
        <taxon>Stephanodiscus</taxon>
    </lineage>
</organism>
<sequence>MTTGFSMAANWLENISGPNPNKDQVAKKDEGKDPILRDLHAMKDAETKEKGGAFPPVPKHDRDNRAPARHLQQQPKPKFVAHKDPVRGKKKGGGKESHSTSDRLGGNHMA</sequence>
<name>A0ABD3NWF6_9STRA</name>
<proteinExistence type="predicted"/>